<dbReference type="AlphaFoldDB" id="A0A1E5KZ15"/>
<evidence type="ECO:0000313" key="3">
    <source>
        <dbReference type="Proteomes" id="UP000095256"/>
    </source>
</evidence>
<evidence type="ECO:0000313" key="2">
    <source>
        <dbReference type="EMBL" id="OEH83126.1"/>
    </source>
</evidence>
<accession>A0A1E5KZ15</accession>
<keyword evidence="1" id="KW-0812">Transmembrane</keyword>
<sequence>MLVNKYRKWKDVLILSRKLDRKDDNRKKWGAYNVKVGVLVGIFTLIGGTWTFSESLSNLFFPEKITEKVTSYDNSVYQFQNAERINPNKERSNQETLHYLVSENQTFIKNDSNKNILINKGVLLIEDFEELKHTEIVLQQGLYKEYLELYFINNGNLESEPLTFQLDMTFSKQQQGVLKEENIDSERMQTLINEEKIKKSEFAGGQIKRMYHINTSGELKKFFRENPNYTSVNFKLREKKSGNEFNVYSIYYLKEQDKFVYGGFGGVAPNEQYNVIELDLDNMEREQEIPNVNMQVPAHSSVGIKTLLVPKKSIRLTYKINYYFEGNKVEYGDLVSTEIYVPLYNIRSNLYGELFDKLCQYSITNYTYEETTKMQNSIKYDYKYVYKLFEENR</sequence>
<dbReference type="RefSeq" id="WP_069698081.1">
    <property type="nucleotide sequence ID" value="NZ_JAGGMA010000002.1"/>
</dbReference>
<keyword evidence="3" id="KW-1185">Reference proteome</keyword>
<reference evidence="2 3" key="1">
    <citation type="submission" date="2016-09" db="EMBL/GenBank/DDBJ databases">
        <authorList>
            <person name="Capua I."/>
            <person name="De Benedictis P."/>
            <person name="Joannis T."/>
            <person name="Lombin L.H."/>
            <person name="Cattoli G."/>
        </authorList>
    </citation>
    <scope>NUCLEOTIDE SEQUENCE [LARGE SCALE GENOMIC DNA]</scope>
    <source>
        <strain evidence="2 3">LMG 25899</strain>
    </source>
</reference>
<gene>
    <name evidence="2" type="ORF">BCR26_02330</name>
</gene>
<name>A0A1E5KZ15_9ENTE</name>
<keyword evidence="1" id="KW-1133">Transmembrane helix</keyword>
<proteinExistence type="predicted"/>
<feature type="transmembrane region" description="Helical" evidence="1">
    <location>
        <begin position="32"/>
        <end position="52"/>
    </location>
</feature>
<comment type="caution">
    <text evidence="2">The sequence shown here is derived from an EMBL/GenBank/DDBJ whole genome shotgun (WGS) entry which is preliminary data.</text>
</comment>
<dbReference type="Proteomes" id="UP000095256">
    <property type="component" value="Unassembled WGS sequence"/>
</dbReference>
<evidence type="ECO:0000256" key="1">
    <source>
        <dbReference type="SAM" id="Phobius"/>
    </source>
</evidence>
<protein>
    <submittedName>
        <fullName evidence="2">Uncharacterized protein</fullName>
    </submittedName>
</protein>
<keyword evidence="1" id="KW-0472">Membrane</keyword>
<organism evidence="2 3">
    <name type="scientific">Enterococcus rivorum</name>
    <dbReference type="NCBI Taxonomy" id="762845"/>
    <lineage>
        <taxon>Bacteria</taxon>
        <taxon>Bacillati</taxon>
        <taxon>Bacillota</taxon>
        <taxon>Bacilli</taxon>
        <taxon>Lactobacillales</taxon>
        <taxon>Enterococcaceae</taxon>
        <taxon>Enterococcus</taxon>
    </lineage>
</organism>
<dbReference type="EMBL" id="MIEK01000012">
    <property type="protein sequence ID" value="OEH83126.1"/>
    <property type="molecule type" value="Genomic_DNA"/>
</dbReference>
<dbReference type="OrthoDB" id="9945387at2"/>